<keyword evidence="11" id="KW-0732">Signal</keyword>
<evidence type="ECO:0000259" key="12">
    <source>
        <dbReference type="SMART" id="SM01011"/>
    </source>
</evidence>
<reference evidence="13 14" key="1">
    <citation type="journal article" date="2018" name="Int. J. Syst. Evol. Microbiol.">
        <title>Adhaeribacter swui sp. nov., isolated from wet mud.</title>
        <authorList>
            <person name="Kim D.U."/>
            <person name="Kim K.W."/>
            <person name="Kang M.S."/>
            <person name="Kim J.Y."/>
            <person name="Jang J.H."/>
            <person name="Kim M.K."/>
        </authorList>
    </citation>
    <scope>NUCLEOTIDE SEQUENCE [LARGE SCALE GENOMIC DNA]</scope>
    <source>
        <strain evidence="13 14">KCTC 52873</strain>
    </source>
</reference>
<keyword evidence="6 10" id="KW-0479">Metal-binding</keyword>
<dbReference type="RefSeq" id="WP_185272844.1">
    <property type="nucleotide sequence ID" value="NZ_CP055156.1"/>
</dbReference>
<dbReference type="PROSITE" id="PS00491">
    <property type="entry name" value="PROLINE_PEPTIDASE"/>
    <property type="match status" value="1"/>
</dbReference>
<dbReference type="SUPFAM" id="SSF55920">
    <property type="entry name" value="Creatinase/aminopeptidase"/>
    <property type="match status" value="1"/>
</dbReference>
<feature type="domain" description="Aminopeptidase P N-terminal" evidence="12">
    <location>
        <begin position="34"/>
        <end position="182"/>
    </location>
</feature>
<dbReference type="Gene3D" id="3.90.230.10">
    <property type="entry name" value="Creatinase/methionine aminopeptidase superfamily"/>
    <property type="match status" value="1"/>
</dbReference>
<keyword evidence="14" id="KW-1185">Reference proteome</keyword>
<keyword evidence="9" id="KW-0464">Manganese</keyword>
<evidence type="ECO:0000256" key="3">
    <source>
        <dbReference type="ARBA" id="ARBA00008766"/>
    </source>
</evidence>
<evidence type="ECO:0000256" key="7">
    <source>
        <dbReference type="ARBA" id="ARBA00022801"/>
    </source>
</evidence>
<accession>A0A7G7G4H8</accession>
<dbReference type="InterPro" id="IPR000994">
    <property type="entry name" value="Pept_M24"/>
</dbReference>
<dbReference type="GO" id="GO:0030145">
    <property type="term" value="F:manganese ion binding"/>
    <property type="evidence" value="ECO:0007669"/>
    <property type="project" value="InterPro"/>
</dbReference>
<evidence type="ECO:0000313" key="14">
    <source>
        <dbReference type="Proteomes" id="UP000515237"/>
    </source>
</evidence>
<keyword evidence="5" id="KW-0645">Protease</keyword>
<dbReference type="InterPro" id="IPR052433">
    <property type="entry name" value="X-Pro_dipept-like"/>
</dbReference>
<evidence type="ECO:0000256" key="9">
    <source>
        <dbReference type="ARBA" id="ARBA00023211"/>
    </source>
</evidence>
<dbReference type="AlphaFoldDB" id="A0A7G7G4H8"/>
<keyword evidence="8" id="KW-0482">Metalloprotease</keyword>
<keyword evidence="7" id="KW-0378">Hydrolase</keyword>
<feature type="chain" id="PRO_5028835248" description="Xaa-Pro aminopeptidase" evidence="11">
    <location>
        <begin position="22"/>
        <end position="478"/>
    </location>
</feature>
<dbReference type="Proteomes" id="UP000515237">
    <property type="component" value="Chromosome"/>
</dbReference>
<dbReference type="InterPro" id="IPR029149">
    <property type="entry name" value="Creatin/AminoP/Spt16_N"/>
</dbReference>
<dbReference type="GO" id="GO:0005829">
    <property type="term" value="C:cytosol"/>
    <property type="evidence" value="ECO:0007669"/>
    <property type="project" value="TreeGrafter"/>
</dbReference>
<dbReference type="PANTHER" id="PTHR43226:SF4">
    <property type="entry name" value="XAA-PRO AMINOPEPTIDASE 3"/>
    <property type="match status" value="1"/>
</dbReference>
<dbReference type="Pfam" id="PF05195">
    <property type="entry name" value="AMP_N"/>
    <property type="match status" value="1"/>
</dbReference>
<evidence type="ECO:0000313" key="13">
    <source>
        <dbReference type="EMBL" id="QNF32062.1"/>
    </source>
</evidence>
<gene>
    <name evidence="13" type="ORF">HUW51_04705</name>
</gene>
<dbReference type="SUPFAM" id="SSF53092">
    <property type="entry name" value="Creatinase/prolidase N-terminal domain"/>
    <property type="match status" value="1"/>
</dbReference>
<keyword evidence="13" id="KW-0031">Aminopeptidase</keyword>
<feature type="signal peptide" evidence="11">
    <location>
        <begin position="1"/>
        <end position="21"/>
    </location>
</feature>
<evidence type="ECO:0000256" key="10">
    <source>
        <dbReference type="RuleBase" id="RU000590"/>
    </source>
</evidence>
<dbReference type="InterPro" id="IPR001131">
    <property type="entry name" value="Peptidase_M24B_aminopep-P_CS"/>
</dbReference>
<dbReference type="EMBL" id="CP055156">
    <property type="protein sequence ID" value="QNF32062.1"/>
    <property type="molecule type" value="Genomic_DNA"/>
</dbReference>
<evidence type="ECO:0000256" key="8">
    <source>
        <dbReference type="ARBA" id="ARBA00023049"/>
    </source>
</evidence>
<name>A0A7G7G4H8_9BACT</name>
<dbReference type="PANTHER" id="PTHR43226">
    <property type="entry name" value="XAA-PRO AMINOPEPTIDASE 3"/>
    <property type="match status" value="1"/>
</dbReference>
<dbReference type="Gene3D" id="3.40.350.10">
    <property type="entry name" value="Creatinase/prolidase N-terminal domain"/>
    <property type="match status" value="1"/>
</dbReference>
<dbReference type="InterPro" id="IPR036005">
    <property type="entry name" value="Creatinase/aminopeptidase-like"/>
</dbReference>
<dbReference type="CDD" id="cd01087">
    <property type="entry name" value="Prolidase"/>
    <property type="match status" value="1"/>
</dbReference>
<dbReference type="KEGG" id="aswu:HUW51_04705"/>
<evidence type="ECO:0000256" key="6">
    <source>
        <dbReference type="ARBA" id="ARBA00022723"/>
    </source>
</evidence>
<comment type="cofactor">
    <cofactor evidence="2">
        <name>Mn(2+)</name>
        <dbReference type="ChEBI" id="CHEBI:29035"/>
    </cofactor>
</comment>
<comment type="similarity">
    <text evidence="3 10">Belongs to the peptidase M24B family.</text>
</comment>
<dbReference type="GO" id="GO:0070006">
    <property type="term" value="F:metalloaminopeptidase activity"/>
    <property type="evidence" value="ECO:0007669"/>
    <property type="project" value="InterPro"/>
</dbReference>
<evidence type="ECO:0000256" key="4">
    <source>
        <dbReference type="ARBA" id="ARBA00012574"/>
    </source>
</evidence>
<dbReference type="GO" id="GO:0006508">
    <property type="term" value="P:proteolysis"/>
    <property type="evidence" value="ECO:0007669"/>
    <property type="project" value="UniProtKB-KW"/>
</dbReference>
<dbReference type="EC" id="3.4.11.9" evidence="4"/>
<dbReference type="SMART" id="SM01011">
    <property type="entry name" value="AMP_N"/>
    <property type="match status" value="1"/>
</dbReference>
<protein>
    <recommendedName>
        <fullName evidence="4">Xaa-Pro aminopeptidase</fullName>
        <ecNumber evidence="4">3.4.11.9</ecNumber>
    </recommendedName>
</protein>
<proteinExistence type="inferred from homology"/>
<dbReference type="Pfam" id="PF00557">
    <property type="entry name" value="Peptidase_M24"/>
    <property type="match status" value="1"/>
</dbReference>
<dbReference type="InterPro" id="IPR007865">
    <property type="entry name" value="Aminopep_P_N"/>
</dbReference>
<evidence type="ECO:0000256" key="2">
    <source>
        <dbReference type="ARBA" id="ARBA00001936"/>
    </source>
</evidence>
<evidence type="ECO:0000256" key="1">
    <source>
        <dbReference type="ARBA" id="ARBA00001424"/>
    </source>
</evidence>
<organism evidence="13 14">
    <name type="scientific">Adhaeribacter swui</name>
    <dbReference type="NCBI Taxonomy" id="2086471"/>
    <lineage>
        <taxon>Bacteria</taxon>
        <taxon>Pseudomonadati</taxon>
        <taxon>Bacteroidota</taxon>
        <taxon>Cytophagia</taxon>
        <taxon>Cytophagales</taxon>
        <taxon>Hymenobacteraceae</taxon>
        <taxon>Adhaeribacter</taxon>
    </lineage>
</organism>
<evidence type="ECO:0000256" key="11">
    <source>
        <dbReference type="SAM" id="SignalP"/>
    </source>
</evidence>
<sequence>MRAIRLLLLLAGINWGVVAWAQPVVTPEKPTDFLDKNFHRQRRELLIKQLPAHSVAVFFANPVRNRANDVDYHYHQDPDFYYLTGYREPNAVLLLFAQEQNIAGKPTREVIFVQPRDPKQEQWNGKRLGEKGVMEELGFHSVLLNAAFANFKLEPAAFTGGILTKELPEDVRDDVRDQADLFSLIQQFKQKVQYPGNKMVNNTIVPMLLTRMREVKTLEELKLLRKAIAISAVGQQEVMKAMRPAMSETEVQGIHEFVYKKYGAKYEGYPSIVGAGNNACVLHYIENDKPQLGNNSLALMDLGAEYHGYTADVTRTIPASGTFNMEQKQLYQLVLEAQQAGFEQCRVGNVFAAPHQATQRVIAQGLKKLGIIKKEEDALLYFPHGTSHYLGLDVHDPGTYGPLQTNTVITVEPGIYIPEGSPCNKKWWGIGIRIEDDILITENGWENLSVAAPRTISDIEALMAKPSALDDFILPELK</sequence>
<evidence type="ECO:0000256" key="5">
    <source>
        <dbReference type="ARBA" id="ARBA00022670"/>
    </source>
</evidence>
<comment type="catalytic activity">
    <reaction evidence="1">
        <text>Release of any N-terminal amino acid, including proline, that is linked to proline, even from a dipeptide or tripeptide.</text>
        <dbReference type="EC" id="3.4.11.9"/>
    </reaction>
</comment>